<reference evidence="4 5" key="2">
    <citation type="journal article" date="2017" name="Genome Announc.">
        <title>Draft Genome Sequences of Four Alkaliphilic Bacteria Belonging to the Anaerobacillus Genus.</title>
        <authorList>
            <person name="Bassil N.M."/>
            <person name="Lloyd J.R."/>
        </authorList>
    </citation>
    <scope>NUCLEOTIDE SEQUENCE [LARGE SCALE GENOMIC DNA]</scope>
    <source>
        <strain evidence="4 5">NB2006</strain>
    </source>
</reference>
<reference evidence="3 5" key="1">
    <citation type="submission" date="2016-10" db="EMBL/GenBank/DDBJ databases">
        <title>Draft genome sequences of four alkaliphilic bacteria belonging to the Anaerobacillus genus.</title>
        <authorList>
            <person name="Bassil N.M."/>
            <person name="Lloyd J.R."/>
        </authorList>
    </citation>
    <scope>NUCLEOTIDE SEQUENCE [LARGE SCALE GENOMIC DNA]</scope>
    <source>
        <strain evidence="3 5">NB2006</strain>
    </source>
</reference>
<comment type="similarity">
    <text evidence="1">Belongs to the UPF0751 family.</text>
</comment>
<evidence type="ECO:0000313" key="5">
    <source>
        <dbReference type="Proteomes" id="UP000180175"/>
    </source>
</evidence>
<reference evidence="4 5" key="3">
    <citation type="journal article" date="2019" name="Int. J. Syst. Evol. Microbiol.">
        <title>Anaerobacillus isosaccharinicus sp. nov., an alkaliphilic bacterium which degrades isosaccharinic acid.</title>
        <authorList>
            <person name="Bassil N.M."/>
            <person name="Lloyd J.R."/>
        </authorList>
    </citation>
    <scope>NUCLEOTIDE SEQUENCE [LARGE SCALE GENOMIC DNA]</scope>
    <source>
        <strain evidence="4 5">NB2006</strain>
    </source>
</reference>
<dbReference type="RefSeq" id="WP_071318960.1">
    <property type="nucleotide sequence ID" value="NZ_CP063356.2"/>
</dbReference>
<evidence type="ECO:0000256" key="1">
    <source>
        <dbReference type="ARBA" id="ARBA00007189"/>
    </source>
</evidence>
<dbReference type="OrthoDB" id="9886576at2"/>
<keyword evidence="5" id="KW-1185">Reference proteome</keyword>
<dbReference type="Pfam" id="PF10087">
    <property type="entry name" value="DUF2325"/>
    <property type="match status" value="1"/>
</dbReference>
<dbReference type="EMBL" id="LQXD01000186">
    <property type="protein sequence ID" value="OIJ06146.1"/>
    <property type="molecule type" value="Genomic_DNA"/>
</dbReference>
<evidence type="ECO:0000313" key="4">
    <source>
        <dbReference type="EMBL" id="QOY37637.1"/>
    </source>
</evidence>
<gene>
    <name evidence="4" type="ORF">AWH56_008670</name>
    <name evidence="3" type="ORF">AWH56_21420</name>
</gene>
<keyword evidence="2" id="KW-0175">Coiled coil</keyword>
<reference evidence="4" key="4">
    <citation type="submission" date="2020-10" db="EMBL/GenBank/DDBJ databases">
        <authorList>
            <person name="Bassil N.M."/>
            <person name="Lloyd J.R."/>
        </authorList>
    </citation>
    <scope>NUCLEOTIDE SEQUENCE</scope>
    <source>
        <strain evidence="4">NB2006</strain>
    </source>
</reference>
<evidence type="ECO:0000313" key="3">
    <source>
        <dbReference type="EMBL" id="OIJ06146.1"/>
    </source>
</evidence>
<name>A0A1S2L194_9BACI</name>
<dbReference type="InterPro" id="IPR016772">
    <property type="entry name" value="UCP020408"/>
</dbReference>
<dbReference type="Proteomes" id="UP000180175">
    <property type="component" value="Chromosome"/>
</dbReference>
<feature type="coiled-coil region" evidence="2">
    <location>
        <begin position="238"/>
        <end position="329"/>
    </location>
</feature>
<proteinExistence type="inferred from homology"/>
<dbReference type="AlphaFoldDB" id="A0A1S2L194"/>
<dbReference type="EMBL" id="CP063356">
    <property type="protein sequence ID" value="QOY37637.1"/>
    <property type="molecule type" value="Genomic_DNA"/>
</dbReference>
<accession>A0A1S2L194</accession>
<evidence type="ECO:0000256" key="2">
    <source>
        <dbReference type="SAM" id="Coils"/>
    </source>
</evidence>
<sequence length="455" mass="52995">MNSLLIFTNQVDDLEKLISDQMEPIEGVTPLEELTVYQNFVISLSEDKVKKTQLKKAKKLIKKRLNQTKYSLMEIALYMMSLQYCHIAPYKEHVATLRKQIGIIIPSKKAKKNDRMYLVDKITRNFHKPKTQSFYASTYTYKLGHVFGEVLEGNQSLDELVECGFVSWNEIIWFDELLQGELSGVSKETKEVIKKYIDENEEFYVDGLIDLYFFSLIFDLHSVLFEPEKLVEVPNYNTEDLLNENKQLKRKMAKVEQNKTTIQQELYETQKEKKALKGDLHDLYSDSLSEIDRLNKELQDQQEAFSEERQAYMEMIKRLTDENQLLLEKQVTEDKPKSTEETNWLKGKKICIIGGERERHYRTVIEDLEAKMVFVAGSDLSLVEGAIKRSDVVFYLTDLVTHAHFKIAVKASEKYSVPFHFVNGKGINTFKDQLNRWVAHEVSNHNKGLIRSTIG</sequence>
<organism evidence="3 5">
    <name type="scientific">Anaerobacillus isosaccharinicus</name>
    <dbReference type="NCBI Taxonomy" id="1532552"/>
    <lineage>
        <taxon>Bacteria</taxon>
        <taxon>Bacillati</taxon>
        <taxon>Bacillota</taxon>
        <taxon>Bacilli</taxon>
        <taxon>Bacillales</taxon>
        <taxon>Bacillaceae</taxon>
        <taxon>Anaerobacillus</taxon>
    </lineage>
</organism>
<protein>
    <submittedName>
        <fullName evidence="4">DUF2325 domain-containing protein</fullName>
    </submittedName>
</protein>
<dbReference type="KEGG" id="aia:AWH56_008670"/>